<dbReference type="GO" id="GO:0016020">
    <property type="term" value="C:membrane"/>
    <property type="evidence" value="ECO:0007669"/>
    <property type="project" value="UniProtKB-SubCell"/>
</dbReference>
<keyword evidence="4 6" id="KW-0472">Membrane</keyword>
<evidence type="ECO:0000313" key="7">
    <source>
        <dbReference type="EMBL" id="KAK3324613.1"/>
    </source>
</evidence>
<feature type="transmembrane region" description="Helical" evidence="6">
    <location>
        <begin position="244"/>
        <end position="267"/>
    </location>
</feature>
<keyword evidence="3 6" id="KW-1133">Transmembrane helix</keyword>
<evidence type="ECO:0000256" key="1">
    <source>
        <dbReference type="ARBA" id="ARBA00004141"/>
    </source>
</evidence>
<evidence type="ECO:0000256" key="4">
    <source>
        <dbReference type="ARBA" id="ARBA00023136"/>
    </source>
</evidence>
<evidence type="ECO:0000256" key="6">
    <source>
        <dbReference type="SAM" id="Phobius"/>
    </source>
</evidence>
<feature type="region of interest" description="Disordered" evidence="5">
    <location>
        <begin position="427"/>
        <end position="467"/>
    </location>
</feature>
<dbReference type="InterPro" id="IPR005178">
    <property type="entry name" value="Ostalpha/TMEM184C"/>
</dbReference>
<feature type="transmembrane region" description="Helical" evidence="6">
    <location>
        <begin position="32"/>
        <end position="56"/>
    </location>
</feature>
<comment type="caution">
    <text evidence="7">The sequence shown here is derived from an EMBL/GenBank/DDBJ whole genome shotgun (WGS) entry which is preliminary data.</text>
</comment>
<dbReference type="SMART" id="SM01417">
    <property type="entry name" value="Solute_trans_a"/>
    <property type="match status" value="1"/>
</dbReference>
<name>A0AAE0IG87_9PEZI</name>
<evidence type="ECO:0000256" key="2">
    <source>
        <dbReference type="ARBA" id="ARBA00022692"/>
    </source>
</evidence>
<feature type="transmembrane region" description="Helical" evidence="6">
    <location>
        <begin position="68"/>
        <end position="86"/>
    </location>
</feature>
<accession>A0AAE0IG87</accession>
<dbReference type="Proteomes" id="UP001286456">
    <property type="component" value="Unassembled WGS sequence"/>
</dbReference>
<keyword evidence="2 6" id="KW-0812">Transmembrane</keyword>
<feature type="transmembrane region" description="Helical" evidence="6">
    <location>
        <begin position="287"/>
        <end position="309"/>
    </location>
</feature>
<evidence type="ECO:0000313" key="8">
    <source>
        <dbReference type="Proteomes" id="UP001286456"/>
    </source>
</evidence>
<evidence type="ECO:0000256" key="5">
    <source>
        <dbReference type="SAM" id="MobiDB-lite"/>
    </source>
</evidence>
<keyword evidence="8" id="KW-1185">Reference proteome</keyword>
<comment type="subcellular location">
    <subcellularLocation>
        <location evidence="1">Membrane</location>
        <topology evidence="1">Multi-pass membrane protein</topology>
    </subcellularLocation>
</comment>
<dbReference type="EMBL" id="JAUEPO010000004">
    <property type="protein sequence ID" value="KAK3324613.1"/>
    <property type="molecule type" value="Genomic_DNA"/>
</dbReference>
<proteinExistence type="predicted"/>
<feature type="region of interest" description="Disordered" evidence="5">
    <location>
        <begin position="373"/>
        <end position="413"/>
    </location>
</feature>
<reference evidence="7" key="1">
    <citation type="journal article" date="2023" name="Mol. Phylogenet. Evol.">
        <title>Genome-scale phylogeny and comparative genomics of the fungal order Sordariales.</title>
        <authorList>
            <person name="Hensen N."/>
            <person name="Bonometti L."/>
            <person name="Westerberg I."/>
            <person name="Brannstrom I.O."/>
            <person name="Guillou S."/>
            <person name="Cros-Aarteil S."/>
            <person name="Calhoun S."/>
            <person name="Haridas S."/>
            <person name="Kuo A."/>
            <person name="Mondo S."/>
            <person name="Pangilinan J."/>
            <person name="Riley R."/>
            <person name="LaButti K."/>
            <person name="Andreopoulos B."/>
            <person name="Lipzen A."/>
            <person name="Chen C."/>
            <person name="Yan M."/>
            <person name="Daum C."/>
            <person name="Ng V."/>
            <person name="Clum A."/>
            <person name="Steindorff A."/>
            <person name="Ohm R.A."/>
            <person name="Martin F."/>
            <person name="Silar P."/>
            <person name="Natvig D.O."/>
            <person name="Lalanne C."/>
            <person name="Gautier V."/>
            <person name="Ament-Velasquez S.L."/>
            <person name="Kruys A."/>
            <person name="Hutchinson M.I."/>
            <person name="Powell A.J."/>
            <person name="Barry K."/>
            <person name="Miller A.N."/>
            <person name="Grigoriev I.V."/>
            <person name="Debuchy R."/>
            <person name="Gladieux P."/>
            <person name="Hiltunen Thoren M."/>
            <person name="Johannesson H."/>
        </authorList>
    </citation>
    <scope>NUCLEOTIDE SEQUENCE</scope>
    <source>
        <strain evidence="7">SMH4131-1</strain>
    </source>
</reference>
<feature type="compositionally biased region" description="Low complexity" evidence="5">
    <location>
        <begin position="435"/>
        <end position="448"/>
    </location>
</feature>
<reference evidence="7" key="2">
    <citation type="submission" date="2023-06" db="EMBL/GenBank/DDBJ databases">
        <authorList>
            <consortium name="Lawrence Berkeley National Laboratory"/>
            <person name="Haridas S."/>
            <person name="Hensen N."/>
            <person name="Bonometti L."/>
            <person name="Westerberg I."/>
            <person name="Brannstrom I.O."/>
            <person name="Guillou S."/>
            <person name="Cros-Aarteil S."/>
            <person name="Calhoun S."/>
            <person name="Kuo A."/>
            <person name="Mondo S."/>
            <person name="Pangilinan J."/>
            <person name="Riley R."/>
            <person name="Labutti K."/>
            <person name="Andreopoulos B."/>
            <person name="Lipzen A."/>
            <person name="Chen C."/>
            <person name="Yanf M."/>
            <person name="Daum C."/>
            <person name="Ng V."/>
            <person name="Clum A."/>
            <person name="Steindorff A."/>
            <person name="Ohm R."/>
            <person name="Martin F."/>
            <person name="Silar P."/>
            <person name="Natvig D."/>
            <person name="Lalanne C."/>
            <person name="Gautier V."/>
            <person name="Ament-Velasquez S.L."/>
            <person name="Kruys A."/>
            <person name="Hutchinson M.I."/>
            <person name="Powell A.J."/>
            <person name="Barry K."/>
            <person name="Miller A.N."/>
            <person name="Grigoriev I.V."/>
            <person name="Debuchy R."/>
            <person name="Gladieux P."/>
            <person name="Thoren M.H."/>
            <person name="Johannesson H."/>
        </authorList>
    </citation>
    <scope>NUCLEOTIDE SEQUENCE</scope>
    <source>
        <strain evidence="7">SMH4131-1</strain>
    </source>
</reference>
<sequence>MMNLTCNSTLEELRILPATEIAIAGTLTFHQLALIIGAATAAIAILLSLYLIMMHAINYTVPHEQKHIMRILFMVPVYAASSYLSIRFYWHAIYFQVICDCYEAFAISSFFSLLCHYIKPTLHEQKEYFRDLHPITPWVWPLTWFAKCCGGKRGPWRTPQSGLTWFNIIWIGIYHYCFIRVAMTITAVVTQYFHRYCESSNSPVFSHIWIVVIQSVAVTIAMYCVIQFYVQLRNTEQLAPNQPFLKVLAIKLVIFLSFWQSMAISVGTSTLNIVHANEVLAYPDIKVGIPSLLLCIEMAAFAVLHLWAFPYGGYRRRATSGAMPRQGGFLGLRALWDTVNIWDVAKGFGRGMRWLFVGVRNRRQDVSYTTAPLRKNSSASVDNESATALDMDDLGRGGRGRVPGMSSHKAANSTAHLPIANEFRASRFGNQGLDPSGLGASSPSAAAAEDQYGRRPSPLRSGGENGEERAGLIQNAQQIGASPGMQMHHHDPYGGHGYDGGAPPASPPDDYVVIDVPAQQRRQQEYYEQPHPGERRHSLSTVDEESFNWSRGGSRQDMAPPVVQGQGQGQQSGSGAGANPNRNSTQVRVGEALWGPREPMGPPPR</sequence>
<feature type="compositionally biased region" description="Polar residues" evidence="5">
    <location>
        <begin position="373"/>
        <end position="386"/>
    </location>
</feature>
<dbReference type="PANTHER" id="PTHR23423">
    <property type="entry name" value="ORGANIC SOLUTE TRANSPORTER-RELATED"/>
    <property type="match status" value="1"/>
</dbReference>
<gene>
    <name evidence="7" type="ORF">B0T19DRAFT_233701</name>
</gene>
<feature type="region of interest" description="Disordered" evidence="5">
    <location>
        <begin position="482"/>
        <end position="511"/>
    </location>
</feature>
<feature type="region of interest" description="Disordered" evidence="5">
    <location>
        <begin position="525"/>
        <end position="605"/>
    </location>
</feature>
<organism evidence="7 8">
    <name type="scientific">Cercophora scortea</name>
    <dbReference type="NCBI Taxonomy" id="314031"/>
    <lineage>
        <taxon>Eukaryota</taxon>
        <taxon>Fungi</taxon>
        <taxon>Dikarya</taxon>
        <taxon>Ascomycota</taxon>
        <taxon>Pezizomycotina</taxon>
        <taxon>Sordariomycetes</taxon>
        <taxon>Sordariomycetidae</taxon>
        <taxon>Sordariales</taxon>
        <taxon>Lasiosphaeriaceae</taxon>
        <taxon>Cercophora</taxon>
    </lineage>
</organism>
<feature type="compositionally biased region" description="Gly residues" evidence="5">
    <location>
        <begin position="566"/>
        <end position="576"/>
    </location>
</feature>
<feature type="transmembrane region" description="Helical" evidence="6">
    <location>
        <begin position="162"/>
        <end position="188"/>
    </location>
</feature>
<dbReference type="AlphaFoldDB" id="A0AAE0IG87"/>
<dbReference type="Pfam" id="PF03619">
    <property type="entry name" value="Solute_trans_a"/>
    <property type="match status" value="1"/>
</dbReference>
<protein>
    <submittedName>
        <fullName evidence="7">Organic solute transporter Ostalpha-domain-containing protein</fullName>
    </submittedName>
</protein>
<feature type="transmembrane region" description="Helical" evidence="6">
    <location>
        <begin position="208"/>
        <end position="232"/>
    </location>
</feature>
<evidence type="ECO:0000256" key="3">
    <source>
        <dbReference type="ARBA" id="ARBA00022989"/>
    </source>
</evidence>